<organism evidence="7 8">
    <name type="scientific">Trueperella bonasi</name>
    <dbReference type="NCBI Taxonomy" id="312286"/>
    <lineage>
        <taxon>Bacteria</taxon>
        <taxon>Bacillati</taxon>
        <taxon>Actinomycetota</taxon>
        <taxon>Actinomycetes</taxon>
        <taxon>Actinomycetales</taxon>
        <taxon>Actinomycetaceae</taxon>
        <taxon>Trueperella</taxon>
    </lineage>
</organism>
<feature type="transmembrane region" description="Helical" evidence="6">
    <location>
        <begin position="174"/>
        <end position="195"/>
    </location>
</feature>
<keyword evidence="8" id="KW-1185">Reference proteome</keyword>
<comment type="subcellular location">
    <subcellularLocation>
        <location evidence="1">Membrane</location>
        <topology evidence="1">Multi-pass membrane protein</topology>
    </subcellularLocation>
</comment>
<feature type="transmembrane region" description="Helical" evidence="6">
    <location>
        <begin position="149"/>
        <end position="168"/>
    </location>
</feature>
<dbReference type="PANTHER" id="PTHR20855:SF3">
    <property type="entry name" value="LD03007P"/>
    <property type="match status" value="1"/>
</dbReference>
<gene>
    <name evidence="7" type="ORF">J2S70_000679</name>
</gene>
<evidence type="ECO:0000313" key="8">
    <source>
        <dbReference type="Proteomes" id="UP001243212"/>
    </source>
</evidence>
<feature type="region of interest" description="Disordered" evidence="5">
    <location>
        <begin position="1"/>
        <end position="40"/>
    </location>
</feature>
<evidence type="ECO:0000256" key="2">
    <source>
        <dbReference type="ARBA" id="ARBA00022692"/>
    </source>
</evidence>
<proteinExistence type="predicted"/>
<name>A0ABT9NFY8_9ACTO</name>
<protein>
    <submittedName>
        <fullName evidence="7">Hemolysin III</fullName>
    </submittedName>
</protein>
<dbReference type="RefSeq" id="WP_307682338.1">
    <property type="nucleotide sequence ID" value="NZ_JAUSQX010000001.1"/>
</dbReference>
<feature type="compositionally biased region" description="Basic and acidic residues" evidence="5">
    <location>
        <begin position="1"/>
        <end position="10"/>
    </location>
</feature>
<evidence type="ECO:0000256" key="5">
    <source>
        <dbReference type="SAM" id="MobiDB-lite"/>
    </source>
</evidence>
<feature type="compositionally biased region" description="Low complexity" evidence="5">
    <location>
        <begin position="22"/>
        <end position="33"/>
    </location>
</feature>
<feature type="compositionally biased region" description="Polar residues" evidence="5">
    <location>
        <begin position="12"/>
        <end position="21"/>
    </location>
</feature>
<evidence type="ECO:0000256" key="6">
    <source>
        <dbReference type="SAM" id="Phobius"/>
    </source>
</evidence>
<feature type="transmembrane region" description="Helical" evidence="6">
    <location>
        <begin position="86"/>
        <end position="104"/>
    </location>
</feature>
<dbReference type="Pfam" id="PF03006">
    <property type="entry name" value="HlyIII"/>
    <property type="match status" value="1"/>
</dbReference>
<dbReference type="EMBL" id="JAUSQX010000001">
    <property type="protein sequence ID" value="MDP9806097.1"/>
    <property type="molecule type" value="Genomic_DNA"/>
</dbReference>
<evidence type="ECO:0000256" key="3">
    <source>
        <dbReference type="ARBA" id="ARBA00022989"/>
    </source>
</evidence>
<feature type="transmembrane region" description="Helical" evidence="6">
    <location>
        <begin position="202"/>
        <end position="222"/>
    </location>
</feature>
<keyword evidence="3 6" id="KW-1133">Transmembrane helix</keyword>
<evidence type="ECO:0000313" key="7">
    <source>
        <dbReference type="EMBL" id="MDP9806097.1"/>
    </source>
</evidence>
<reference evidence="7 8" key="1">
    <citation type="submission" date="2023-07" db="EMBL/GenBank/DDBJ databases">
        <title>Sequencing the genomes of 1000 actinobacteria strains.</title>
        <authorList>
            <person name="Klenk H.-P."/>
        </authorList>
    </citation>
    <scope>NUCLEOTIDE SEQUENCE [LARGE SCALE GENOMIC DNA]</scope>
    <source>
        <strain evidence="7 8">DSM 17163</strain>
    </source>
</reference>
<feature type="transmembrane region" description="Helical" evidence="6">
    <location>
        <begin position="124"/>
        <end position="142"/>
    </location>
</feature>
<feature type="transmembrane region" description="Helical" evidence="6">
    <location>
        <begin position="59"/>
        <end position="79"/>
    </location>
</feature>
<keyword evidence="4 6" id="KW-0472">Membrane</keyword>
<evidence type="ECO:0000256" key="4">
    <source>
        <dbReference type="ARBA" id="ARBA00023136"/>
    </source>
</evidence>
<dbReference type="PANTHER" id="PTHR20855">
    <property type="entry name" value="ADIPOR/PROGESTIN RECEPTOR-RELATED"/>
    <property type="match status" value="1"/>
</dbReference>
<dbReference type="InterPro" id="IPR004254">
    <property type="entry name" value="AdipoR/HlyIII-related"/>
</dbReference>
<keyword evidence="2 6" id="KW-0812">Transmembrane</keyword>
<sequence>MAALKRERAGSQRANLNQEPVTATPAGTARPGANQPVPSSRAERKAYFAALPKPKARGWIHAVMAPLALANGVLLIIFAPTIPARISVLVFAISAVLLFGNSGIYHRGNWSEKVHAVLRRIDHANIFLLIAGTYTPLSVILLEPKKAALVLGIVWTGALIGTLIHVFHIDAPRWFQVLLYVALGWVAVWFIPSFWSTGGPAIVCLLIAGGLAYTIGALFYAMRWPNPWPKHFGFHEFFHIGTVIGYTCHSVAVWLAIFV</sequence>
<comment type="caution">
    <text evidence="7">The sequence shown here is derived from an EMBL/GenBank/DDBJ whole genome shotgun (WGS) entry which is preliminary data.</text>
</comment>
<accession>A0ABT9NFY8</accession>
<dbReference type="Proteomes" id="UP001243212">
    <property type="component" value="Unassembled WGS sequence"/>
</dbReference>
<evidence type="ECO:0000256" key="1">
    <source>
        <dbReference type="ARBA" id="ARBA00004141"/>
    </source>
</evidence>
<feature type="transmembrane region" description="Helical" evidence="6">
    <location>
        <begin position="237"/>
        <end position="258"/>
    </location>
</feature>